<reference evidence="4 5" key="1">
    <citation type="submission" date="2015-04" db="EMBL/GenBank/DDBJ databases">
        <title>Lasius niger genome sequencing.</title>
        <authorList>
            <person name="Konorov E.A."/>
            <person name="Nikitin M.A."/>
            <person name="Kirill M.V."/>
            <person name="Chang P."/>
        </authorList>
    </citation>
    <scope>NUCLEOTIDE SEQUENCE [LARGE SCALE GENOMIC DNA]</scope>
    <source>
        <tissue evidence="4">Whole</tissue>
    </source>
</reference>
<dbReference type="InterPro" id="IPR055414">
    <property type="entry name" value="LRR_R13L4/SHOC2-like"/>
</dbReference>
<dbReference type="PROSITE" id="PS51450">
    <property type="entry name" value="LRR"/>
    <property type="match status" value="2"/>
</dbReference>
<evidence type="ECO:0000259" key="3">
    <source>
        <dbReference type="Pfam" id="PF23598"/>
    </source>
</evidence>
<evidence type="ECO:0000256" key="1">
    <source>
        <dbReference type="ARBA" id="ARBA00022614"/>
    </source>
</evidence>
<feature type="domain" description="Disease resistance R13L4/SHOC-2-like LRR" evidence="3">
    <location>
        <begin position="40"/>
        <end position="123"/>
    </location>
</feature>
<dbReference type="AlphaFoldDB" id="A0A0J7NQQ2"/>
<keyword evidence="1" id="KW-0433">Leucine-rich repeat</keyword>
<dbReference type="InterPro" id="IPR045060">
    <property type="entry name" value="Phe-tRNA-ligase_IIc_bsu"/>
</dbReference>
<dbReference type="GO" id="GO:0006432">
    <property type="term" value="P:phenylalanyl-tRNA aminoacylation"/>
    <property type="evidence" value="ECO:0007669"/>
    <property type="project" value="InterPro"/>
</dbReference>
<keyword evidence="2" id="KW-0677">Repeat</keyword>
<dbReference type="SUPFAM" id="SSF52058">
    <property type="entry name" value="L domain-like"/>
    <property type="match status" value="1"/>
</dbReference>
<protein>
    <submittedName>
        <fullName evidence="4">Leucine-rich repeat-containing protein 47-like protein</fullName>
    </submittedName>
</protein>
<dbReference type="InterPro" id="IPR001611">
    <property type="entry name" value="Leu-rich_rpt"/>
</dbReference>
<dbReference type="OrthoDB" id="67933at2759"/>
<sequence>MMVEHSLVALKRAEENQHHLVLMGPGVSEAIRKSNGLDESLFNLHNLTYLYITKTCLQCVPKEIGKLTNLTILLLHSNEITKLPNTIGELKKLKVLDCSNNKLDYCPPALGCLPQLRTLNLASNLLSSIPSQRENVALNILNLGDNKFKIFPDVCYAELVCLSEIHVNANDIKEVPVTISKLPALKVLNLRFNLLMDLPGELGDCDKLEKLDIYLNTLYDKTLYHYYVARIKLNELLCYLRSIKGKPKDQLLLEKLKMDRKKDLSDFFAENPKYMRHRLAIKKAADDVPVIEVTEHVDSVRPFIAACIIRKVNFTKESFKKFIQLQTRLHEGICEKKCAVTIAIHDMKFMACGNLTYTAKPPEELEIEPLSRNKIYTGDVLFKQLQAEAETIRKITKQNVYPERYKYLNLLKGKSLFPCLLDHSQEVISFPPIVSSNKTKVSMFTKEMFVEVTSAISYRICRKVLEQFLKELTISGLTNQSMPDFSGRNWLTVEQVRVQDTKGNRLICPSKKDLEEDLDENSRITVRECFYVSYGW</sequence>
<name>A0A0J7NQQ2_LASNI</name>
<keyword evidence="5" id="KW-1185">Reference proteome</keyword>
<evidence type="ECO:0000313" key="4">
    <source>
        <dbReference type="EMBL" id="KMQ94790.1"/>
    </source>
</evidence>
<dbReference type="InterPro" id="IPR020825">
    <property type="entry name" value="Phe-tRNA_synthase-like_B3/B4"/>
</dbReference>
<evidence type="ECO:0000256" key="2">
    <source>
        <dbReference type="ARBA" id="ARBA00022737"/>
    </source>
</evidence>
<dbReference type="InterPro" id="IPR032675">
    <property type="entry name" value="LRR_dom_sf"/>
</dbReference>
<dbReference type="PANTHER" id="PTHR10947:SF3">
    <property type="entry name" value="LEUCINE-RICH REPEAT-CONTAINING PROTEIN 47"/>
    <property type="match status" value="1"/>
</dbReference>
<dbReference type="SMART" id="SM00369">
    <property type="entry name" value="LRR_TYP"/>
    <property type="match status" value="4"/>
</dbReference>
<accession>A0A0J7NQQ2</accession>
<dbReference type="Pfam" id="PF23598">
    <property type="entry name" value="LRR_14"/>
    <property type="match status" value="1"/>
</dbReference>
<dbReference type="InterPro" id="IPR003591">
    <property type="entry name" value="Leu-rich_rpt_typical-subtyp"/>
</dbReference>
<dbReference type="Gene3D" id="3.50.40.10">
    <property type="entry name" value="Phenylalanyl-trna Synthetase, Chain B, domain 3"/>
    <property type="match status" value="1"/>
</dbReference>
<proteinExistence type="predicted"/>
<comment type="caution">
    <text evidence="4">The sequence shown here is derived from an EMBL/GenBank/DDBJ whole genome shotgun (WGS) entry which is preliminary data.</text>
</comment>
<dbReference type="PaxDb" id="67767-A0A0J7NQQ2"/>
<dbReference type="Gene3D" id="3.80.10.10">
    <property type="entry name" value="Ribonuclease Inhibitor"/>
    <property type="match status" value="2"/>
</dbReference>
<dbReference type="EMBL" id="LBMM01002471">
    <property type="protein sequence ID" value="KMQ94790.1"/>
    <property type="molecule type" value="Genomic_DNA"/>
</dbReference>
<dbReference type="GO" id="GO:0004826">
    <property type="term" value="F:phenylalanine-tRNA ligase activity"/>
    <property type="evidence" value="ECO:0007669"/>
    <property type="project" value="InterPro"/>
</dbReference>
<dbReference type="STRING" id="67767.A0A0J7NQQ2"/>
<gene>
    <name evidence="4" type="ORF">RF55_5044</name>
</gene>
<organism evidence="4 5">
    <name type="scientific">Lasius niger</name>
    <name type="common">Black garden ant</name>
    <dbReference type="NCBI Taxonomy" id="67767"/>
    <lineage>
        <taxon>Eukaryota</taxon>
        <taxon>Metazoa</taxon>
        <taxon>Ecdysozoa</taxon>
        <taxon>Arthropoda</taxon>
        <taxon>Hexapoda</taxon>
        <taxon>Insecta</taxon>
        <taxon>Pterygota</taxon>
        <taxon>Neoptera</taxon>
        <taxon>Endopterygota</taxon>
        <taxon>Hymenoptera</taxon>
        <taxon>Apocrita</taxon>
        <taxon>Aculeata</taxon>
        <taxon>Formicoidea</taxon>
        <taxon>Formicidae</taxon>
        <taxon>Formicinae</taxon>
        <taxon>Lasius</taxon>
        <taxon>Lasius</taxon>
    </lineage>
</organism>
<evidence type="ECO:0000313" key="5">
    <source>
        <dbReference type="Proteomes" id="UP000036403"/>
    </source>
</evidence>
<dbReference type="Proteomes" id="UP000036403">
    <property type="component" value="Unassembled WGS sequence"/>
</dbReference>
<dbReference type="PANTHER" id="PTHR10947">
    <property type="entry name" value="PHENYLALANYL-TRNA SYNTHETASE BETA CHAIN AND LEUCINE-RICH REPEAT-CONTAINING PROTEIN 47"/>
    <property type="match status" value="1"/>
</dbReference>